<dbReference type="Proteomes" id="UP000185680">
    <property type="component" value="Chromosome"/>
</dbReference>
<dbReference type="GO" id="GO:0006813">
    <property type="term" value="P:potassium ion transport"/>
    <property type="evidence" value="ECO:0007669"/>
    <property type="project" value="InterPro"/>
</dbReference>
<dbReference type="InterPro" id="IPR003148">
    <property type="entry name" value="RCK_N"/>
</dbReference>
<organism evidence="4 7">
    <name type="scientific">Hydrogenophaga crassostreae</name>
    <dbReference type="NCBI Taxonomy" id="1763535"/>
    <lineage>
        <taxon>Bacteria</taxon>
        <taxon>Pseudomonadati</taxon>
        <taxon>Pseudomonadota</taxon>
        <taxon>Betaproteobacteria</taxon>
        <taxon>Burkholderiales</taxon>
        <taxon>Comamonadaceae</taxon>
        <taxon>Hydrogenophaga</taxon>
    </lineage>
</organism>
<keyword evidence="2" id="KW-1133">Transmembrane helix</keyword>
<dbReference type="Gene3D" id="3.40.50.720">
    <property type="entry name" value="NAD(P)-binding Rossmann-like Domain"/>
    <property type="match status" value="2"/>
</dbReference>
<evidence type="ECO:0000313" key="5">
    <source>
        <dbReference type="EMBL" id="OAD39272.1"/>
    </source>
</evidence>
<dbReference type="InterPro" id="IPR036291">
    <property type="entry name" value="NAD(P)-bd_dom_sf"/>
</dbReference>
<dbReference type="PANTHER" id="PTHR43833">
    <property type="entry name" value="POTASSIUM CHANNEL PROTEIN 2-RELATED-RELATED"/>
    <property type="match status" value="1"/>
</dbReference>
<keyword evidence="2" id="KW-0812">Transmembrane</keyword>
<proteinExistence type="predicted"/>
<accession>A0A162YPT6</accession>
<dbReference type="RefSeq" id="WP_066096514.1">
    <property type="nucleotide sequence ID" value="NZ_CP017476.1"/>
</dbReference>
<evidence type="ECO:0000313" key="4">
    <source>
        <dbReference type="EMBL" id="AOW15183.1"/>
    </source>
</evidence>
<evidence type="ECO:0000259" key="3">
    <source>
        <dbReference type="PROSITE" id="PS51201"/>
    </source>
</evidence>
<sequence length="586" mass="64402">MITPGNRTRHGIFILLRRLRQPLVVLISVYAVAVAGFTLIPGVAPDGQPWRMSFLHAFYFVSFLGTTIGLGEIPYPFTDPQRLWATASIYGTVVAWLYGIGALFGILQDPLFRRILHENGVERAVRRIREPFYLICGYDDTGSRVARELAEDGARMVVIDIIPERVDTVEVDDLTFSVPALTGDASDPMSLVLAGLRNPHCAGVLALTGSDQINIKIALTAHLLNPDVQVLSAARDHAFHARMASAGADHIINPYDQFAERVATSIRAPSLQVIYNALTLQHGTAMHARPDLPKGRWLLCGSGLFTRTLRRQLERLEIETVIIDPQLTDEEIDKHNHRGDPTDPAVLREAGLEDATAIVAGTEVDVDNLAIALAARPINKALFIVARQSQQRNTQVFKASPAQLVMLNGNVVAAEVLRVIRAPQLATFLRKARDEDEAWAEALLLRMRAIFGDSVVESWSLDITPSQARAVCAALTLGETVELQQLMVRPNGSQYLVRAIPLLLQRGKERILLPDLHTPLQEGDHLLCCGQDKARATMRHNVLGVGVPKGPANKSLWMAPALPQKALSERETDDSEMGPLTQADQM</sequence>
<evidence type="ECO:0000313" key="7">
    <source>
        <dbReference type="Proteomes" id="UP000185680"/>
    </source>
</evidence>
<reference evidence="4 7" key="2">
    <citation type="submission" date="2016-10" db="EMBL/GenBank/DDBJ databases">
        <title>Hydorgenophaga sp. LPB0072 isolated from gastropod.</title>
        <authorList>
            <person name="Kim E."/>
            <person name="Yi H."/>
        </authorList>
    </citation>
    <scope>NUCLEOTIDE SEQUENCE [LARGE SCALE GENOMIC DNA]</scope>
    <source>
        <strain evidence="4 7">LPB0072</strain>
    </source>
</reference>
<feature type="domain" description="RCK N-terminal" evidence="3">
    <location>
        <begin position="294"/>
        <end position="407"/>
    </location>
</feature>
<dbReference type="EMBL" id="LVWD01000043">
    <property type="protein sequence ID" value="OAD39272.1"/>
    <property type="molecule type" value="Genomic_DNA"/>
</dbReference>
<dbReference type="SUPFAM" id="SSF81324">
    <property type="entry name" value="Voltage-gated potassium channels"/>
    <property type="match status" value="1"/>
</dbReference>
<feature type="transmembrane region" description="Helical" evidence="2">
    <location>
        <begin position="50"/>
        <end position="71"/>
    </location>
</feature>
<evidence type="ECO:0000256" key="1">
    <source>
        <dbReference type="SAM" id="MobiDB-lite"/>
    </source>
</evidence>
<dbReference type="InterPro" id="IPR050721">
    <property type="entry name" value="Trk_Ktr_HKT_K-transport"/>
</dbReference>
<dbReference type="PROSITE" id="PS51201">
    <property type="entry name" value="RCK_N"/>
    <property type="match status" value="2"/>
</dbReference>
<name>A0A162YPT6_9BURK</name>
<keyword evidence="2" id="KW-0472">Membrane</keyword>
<feature type="region of interest" description="Disordered" evidence="1">
    <location>
        <begin position="565"/>
        <end position="586"/>
    </location>
</feature>
<dbReference type="Pfam" id="PF02254">
    <property type="entry name" value="TrkA_N"/>
    <property type="match status" value="2"/>
</dbReference>
<evidence type="ECO:0000313" key="6">
    <source>
        <dbReference type="Proteomes" id="UP000185657"/>
    </source>
</evidence>
<dbReference type="KEGG" id="hyl:LPB072_22615"/>
<gene>
    <name evidence="4" type="ORF">LPB072_22615</name>
    <name evidence="5" type="ORF">LPB72_22000</name>
</gene>
<feature type="domain" description="RCK N-terminal" evidence="3">
    <location>
        <begin position="130"/>
        <end position="252"/>
    </location>
</feature>
<dbReference type="EMBL" id="CP017476">
    <property type="protein sequence ID" value="AOW15183.1"/>
    <property type="molecule type" value="Genomic_DNA"/>
</dbReference>
<protein>
    <recommendedName>
        <fullName evidence="3">RCK N-terminal domain-containing protein</fullName>
    </recommendedName>
</protein>
<dbReference type="AlphaFoldDB" id="A0A162YPT6"/>
<dbReference type="Gene3D" id="1.10.287.70">
    <property type="match status" value="1"/>
</dbReference>
<feature type="transmembrane region" description="Helical" evidence="2">
    <location>
        <begin position="83"/>
        <end position="107"/>
    </location>
</feature>
<reference evidence="5 6" key="1">
    <citation type="submission" date="2016-02" db="EMBL/GenBank/DDBJ databases">
        <title>Draft genome sequence of Hydrogenophaga sp. LPB0072.</title>
        <authorList>
            <person name="Shin S.-K."/>
            <person name="Yi H."/>
        </authorList>
    </citation>
    <scope>NUCLEOTIDE SEQUENCE [LARGE SCALE GENOMIC DNA]</scope>
    <source>
        <strain evidence="5 6">LPB0072</strain>
    </source>
</reference>
<keyword evidence="6" id="KW-1185">Reference proteome</keyword>
<dbReference type="STRING" id="1763535.LPB072_22615"/>
<feature type="transmembrane region" description="Helical" evidence="2">
    <location>
        <begin position="23"/>
        <end position="44"/>
    </location>
</feature>
<dbReference type="Proteomes" id="UP000185657">
    <property type="component" value="Unassembled WGS sequence"/>
</dbReference>
<dbReference type="SUPFAM" id="SSF51735">
    <property type="entry name" value="NAD(P)-binding Rossmann-fold domains"/>
    <property type="match status" value="2"/>
</dbReference>
<evidence type="ECO:0000256" key="2">
    <source>
        <dbReference type="SAM" id="Phobius"/>
    </source>
</evidence>